<dbReference type="Proteomes" id="UP000765509">
    <property type="component" value="Unassembled WGS sequence"/>
</dbReference>
<feature type="region of interest" description="Disordered" evidence="1">
    <location>
        <begin position="1"/>
        <end position="22"/>
    </location>
</feature>
<accession>A0A9Q3C4G5</accession>
<proteinExistence type="predicted"/>
<gene>
    <name evidence="2" type="ORF">O181_015847</name>
</gene>
<dbReference type="EMBL" id="AVOT02004357">
    <property type="protein sequence ID" value="MBW0476132.1"/>
    <property type="molecule type" value="Genomic_DNA"/>
</dbReference>
<name>A0A9Q3C4G5_9BASI</name>
<comment type="caution">
    <text evidence="2">The sequence shown here is derived from an EMBL/GenBank/DDBJ whole genome shotgun (WGS) entry which is preliminary data.</text>
</comment>
<dbReference type="AlphaFoldDB" id="A0A9Q3C4G5"/>
<organism evidence="2 3">
    <name type="scientific">Austropuccinia psidii MF-1</name>
    <dbReference type="NCBI Taxonomy" id="1389203"/>
    <lineage>
        <taxon>Eukaryota</taxon>
        <taxon>Fungi</taxon>
        <taxon>Dikarya</taxon>
        <taxon>Basidiomycota</taxon>
        <taxon>Pucciniomycotina</taxon>
        <taxon>Pucciniomycetes</taxon>
        <taxon>Pucciniales</taxon>
        <taxon>Sphaerophragmiaceae</taxon>
        <taxon>Austropuccinia</taxon>
    </lineage>
</organism>
<feature type="region of interest" description="Disordered" evidence="1">
    <location>
        <begin position="42"/>
        <end position="81"/>
    </location>
</feature>
<protein>
    <submittedName>
        <fullName evidence="2">Uncharacterized protein</fullName>
    </submittedName>
</protein>
<feature type="compositionally biased region" description="Polar residues" evidence="1">
    <location>
        <begin position="66"/>
        <end position="81"/>
    </location>
</feature>
<sequence length="81" mass="8632">MLISYKLGQGPDHGNQQSSCQSRSLTVKAVASAVLGRLSQAVFPHSPTSNFPRRSSESLPPHQPAANRTPQPDHSISSLAI</sequence>
<evidence type="ECO:0000313" key="3">
    <source>
        <dbReference type="Proteomes" id="UP000765509"/>
    </source>
</evidence>
<evidence type="ECO:0000256" key="1">
    <source>
        <dbReference type="SAM" id="MobiDB-lite"/>
    </source>
</evidence>
<keyword evidence="3" id="KW-1185">Reference proteome</keyword>
<reference evidence="2" key="1">
    <citation type="submission" date="2021-03" db="EMBL/GenBank/DDBJ databases">
        <title>Draft genome sequence of rust myrtle Austropuccinia psidii MF-1, a brazilian biotype.</title>
        <authorList>
            <person name="Quecine M.C."/>
            <person name="Pachon D.M.R."/>
            <person name="Bonatelli M.L."/>
            <person name="Correr F.H."/>
            <person name="Franceschini L.M."/>
            <person name="Leite T.F."/>
            <person name="Margarido G.R.A."/>
            <person name="Almeida C.A."/>
            <person name="Ferrarezi J.A."/>
            <person name="Labate C.A."/>
        </authorList>
    </citation>
    <scope>NUCLEOTIDE SEQUENCE</scope>
    <source>
        <strain evidence="2">MF-1</strain>
    </source>
</reference>
<evidence type="ECO:0000313" key="2">
    <source>
        <dbReference type="EMBL" id="MBW0476132.1"/>
    </source>
</evidence>